<accession>Q9WYP6</accession>
<dbReference type="EMBL" id="AE000512">
    <property type="protein sequence ID" value="AAD35500.1"/>
    <property type="molecule type" value="Genomic_DNA"/>
</dbReference>
<keyword evidence="6" id="KW-1185">Reference proteome</keyword>
<dbReference type="RefSeq" id="WP_004083266.1">
    <property type="nucleotide sequence ID" value="NC_000853.1"/>
</dbReference>
<dbReference type="PDBsum" id="5YSP"/>
<evidence type="ECO:0000313" key="5">
    <source>
        <dbReference type="EMBL" id="AAD35500.1"/>
    </source>
</evidence>
<evidence type="ECO:0007829" key="10">
    <source>
        <dbReference type="PDB" id="7E4L"/>
    </source>
</evidence>
<feature type="domain" description="Carbohydrate kinase PfkB" evidence="4">
    <location>
        <begin position="132"/>
        <end position="271"/>
    </location>
</feature>
<dbReference type="OrthoDB" id="9813569at2"/>
<dbReference type="Gene3D" id="3.40.1190.20">
    <property type="match status" value="1"/>
</dbReference>
<dbReference type="InterPro" id="IPR029056">
    <property type="entry name" value="Ribokinase-like"/>
</dbReference>
<dbReference type="PDB" id="7E4L">
    <property type="method" value="X-ray"/>
    <property type="resolution" value="1.60 A"/>
    <property type="chains" value="A/B=1-286"/>
</dbReference>
<name>Q9WYP6_THEMA</name>
<evidence type="ECO:0000259" key="4">
    <source>
        <dbReference type="Pfam" id="PF00294"/>
    </source>
</evidence>
<dbReference type="AlphaFoldDB" id="Q9WYP6"/>
<dbReference type="CDD" id="cd01937">
    <property type="entry name" value="ribokinase_group_D"/>
    <property type="match status" value="1"/>
</dbReference>
<dbReference type="KEGG" id="tmi:THEMA_02650"/>
<dbReference type="KEGG" id="tmm:Tmari_0412"/>
<dbReference type="EnsemblBacteria" id="AAD35500">
    <property type="protein sequence ID" value="AAD35500"/>
    <property type="gene ID" value="TM_0415"/>
</dbReference>
<dbReference type="KEGG" id="tmw:THMA_0421"/>
<dbReference type="SUPFAM" id="SSF53613">
    <property type="entry name" value="Ribokinase-like"/>
    <property type="match status" value="1"/>
</dbReference>
<dbReference type="PANTHER" id="PTHR43085:SF57">
    <property type="entry name" value="CARBOHYDRATE KINASE PFKB DOMAIN-CONTAINING PROTEIN"/>
    <property type="match status" value="1"/>
</dbReference>
<keyword evidence="7 8" id="KW-0002">3D-structure</keyword>
<dbReference type="EvolutionaryTrace" id="Q9WYP6"/>
<sequence>MITFIGHVSKDVNVVDGKREIAYGGGVVMGAITSSLLGVKTKVITKCTREDVSKFSFLRDNGVEVVFLKSPRTTSIENRYGSDPDTRESFLISAADPFTESDLAFIEGEAVHINPLWYGEFPEDLIPVLRRKVMFLSADAQGFVRVPENEKLVYRDWEMKEKYLKYLDLFKVDSREAETLTGTNDLRESCRIIRSFGAKIILATHASGVIVFDGNFYEASFRSWSLEGRTGRGDTCTAAFLVGFVFKKMSIEKATKFAAAVTSVKMRHPGPLRREDLEAISGDQYF</sequence>
<organism evidence="5 6">
    <name type="scientific">Thermotoga maritima (strain ATCC 43589 / DSM 3109 / JCM 10099 / NBRC 100826 / MSB8)</name>
    <dbReference type="NCBI Taxonomy" id="243274"/>
    <lineage>
        <taxon>Bacteria</taxon>
        <taxon>Thermotogati</taxon>
        <taxon>Thermotogota</taxon>
        <taxon>Thermotogae</taxon>
        <taxon>Thermotogales</taxon>
        <taxon>Thermotogaceae</taxon>
        <taxon>Thermotoga</taxon>
    </lineage>
</organism>
<reference evidence="10" key="4">
    <citation type="journal article" date="2021" name="ACS Chem. Biol.">
        <title>Altering the Phosphorylation Position of Pyrophosphate-Dependent &lt;i&gt;myo&lt;/i&gt;-Inositol-1-Kinase Based on Its Crystal Structure.</title>
        <authorList>
            <person name="Tashiro R."/>
            <person name="Sato T."/>
            <person name="Atomi H."/>
            <person name="Miki K."/>
            <person name="Fujihashi M."/>
        </authorList>
    </citation>
    <scope>X-RAY CRYSTALLOGRAPHY (1.60 ANGSTROMS)</scope>
</reference>
<dbReference type="PDB" id="5YSQ">
    <property type="method" value="X-ray"/>
    <property type="resolution" value="1.47 A"/>
    <property type="chains" value="A/B=1-286"/>
</dbReference>
<proteinExistence type="evidence at protein level"/>
<protein>
    <recommendedName>
        <fullName evidence="4">Carbohydrate kinase PfkB domain-containing protein</fullName>
    </recommendedName>
</protein>
<dbReference type="InterPro" id="IPR016831">
    <property type="entry name" value="PPi-dep_kinase"/>
</dbReference>
<dbReference type="InterPro" id="IPR050306">
    <property type="entry name" value="PfkB_Carbo_kinase"/>
</dbReference>
<evidence type="ECO:0000256" key="1">
    <source>
        <dbReference type="ARBA" id="ARBA00010688"/>
    </source>
</evidence>
<dbReference type="PATRIC" id="fig|243274.17.peg.413"/>
<gene>
    <name evidence="5" type="ordered locus">TM_0415</name>
</gene>
<dbReference type="PaxDb" id="243274-THEMA_02650"/>
<accession>G4FHX4</accession>
<evidence type="ECO:0000256" key="2">
    <source>
        <dbReference type="ARBA" id="ARBA00022679"/>
    </source>
</evidence>
<keyword evidence="3" id="KW-0418">Kinase</keyword>
<dbReference type="GO" id="GO:0016301">
    <property type="term" value="F:kinase activity"/>
    <property type="evidence" value="ECO:0007669"/>
    <property type="project" value="UniProtKB-KW"/>
</dbReference>
<dbReference type="PDBsum" id="5YSQ"/>
<dbReference type="InParanoid" id="Q9WYP6"/>
<dbReference type="PDB" id="5YSP">
    <property type="method" value="X-ray"/>
    <property type="resolution" value="1.70 A"/>
    <property type="chains" value="A/B=1-286"/>
</dbReference>
<reference evidence="8 9" key="3">
    <citation type="journal article" date="2018" name="Nat. Commun.">
        <title>Identification of a pyrophosphate-dependent kinase and its donor selectivity determinants.</title>
        <authorList>
            <person name="Nagata R."/>
            <person name="Fujihashi M."/>
            <person name="Sato T."/>
            <person name="Atomi H."/>
            <person name="Miki K."/>
        </authorList>
    </citation>
    <scope>X-RAY CRYSTALLOGRAPHY (1.47 ANGSTROMS)</scope>
</reference>
<evidence type="ECO:0000313" key="6">
    <source>
        <dbReference type="Proteomes" id="UP000008183"/>
    </source>
</evidence>
<dbReference type="PANTHER" id="PTHR43085">
    <property type="entry name" value="HEXOKINASE FAMILY MEMBER"/>
    <property type="match status" value="1"/>
</dbReference>
<dbReference type="KEGG" id="tma:TM0415"/>
<dbReference type="Pfam" id="PF00294">
    <property type="entry name" value="PfkB"/>
    <property type="match status" value="1"/>
</dbReference>
<comment type="similarity">
    <text evidence="1">Belongs to the carbohydrate kinase PfkB family.</text>
</comment>
<evidence type="ECO:0000256" key="3">
    <source>
        <dbReference type="ARBA" id="ARBA00022777"/>
    </source>
</evidence>
<evidence type="ECO:0007829" key="8">
    <source>
        <dbReference type="PDB" id="5YSP"/>
    </source>
</evidence>
<evidence type="ECO:0007829" key="7">
    <source>
        <dbReference type="PDB" id="1VK4"/>
    </source>
</evidence>
<dbReference type="PIRSF" id="PIRSF025725">
    <property type="entry name" value="UCP025725"/>
    <property type="match status" value="1"/>
</dbReference>
<dbReference type="SMR" id="Q9WYP6"/>
<reference evidence="5 6" key="1">
    <citation type="journal article" date="1999" name="Nature">
        <title>Evidence for lateral gene transfer between Archaea and Bacteria from genome sequence of Thermotoga maritima.</title>
        <authorList>
            <person name="Nelson K.E."/>
            <person name="Clayton R.A."/>
            <person name="Gill S.R."/>
            <person name="Gwinn M.L."/>
            <person name="Dodson R.J."/>
            <person name="Haft D.H."/>
            <person name="Hickey E.K."/>
            <person name="Peterson J.D."/>
            <person name="Nelson W.C."/>
            <person name="Ketchum K.A."/>
            <person name="McDonald L."/>
            <person name="Utterback T.R."/>
            <person name="Malek J.A."/>
            <person name="Linher K.D."/>
            <person name="Garrett M.M."/>
            <person name="Stewart A.M."/>
            <person name="Cotton M.D."/>
            <person name="Pratt M.S."/>
            <person name="Phillips C.A."/>
            <person name="Richardson D."/>
            <person name="Heidelberg J."/>
            <person name="Sutton G.G."/>
            <person name="Fleischmann R.D."/>
            <person name="White O."/>
            <person name="Salzberg S.L."/>
            <person name="Smith H.O."/>
            <person name="Venter J.C."/>
            <person name="Fraser C.M."/>
        </authorList>
    </citation>
    <scope>NUCLEOTIDE SEQUENCE [LARGE SCALE GENOMIC DNA]</scope>
    <source>
        <strain evidence="6">ATCC 43589 / DSM 3109 / JCM 10099 / NBRC 100826 / MSB8</strain>
    </source>
</reference>
<dbReference type="PDB" id="1VK4">
    <property type="method" value="X-ray"/>
    <property type="resolution" value="1.91 A"/>
    <property type="chains" value="A=1-286"/>
</dbReference>
<reference evidence="7" key="2">
    <citation type="submission" date="2004-04" db="PDB data bank">
        <title>Crystal structure of PfkB Carbohydrate kinase (TM0415) from Thermotoga maritima at 1.91 A resolution.</title>
        <authorList>
            <consortium name="Joint Center for Structural Genomics (JCSG)"/>
        </authorList>
    </citation>
    <scope>X-RAY CRYSTALLOGRAPHY (1.91 ANGSTROMS)</scope>
</reference>
<dbReference type="PIR" id="E72381">
    <property type="entry name" value="E72381"/>
</dbReference>
<dbReference type="Proteomes" id="UP000008183">
    <property type="component" value="Chromosome"/>
</dbReference>
<keyword evidence="2" id="KW-0808">Transferase</keyword>
<evidence type="ECO:0007829" key="9">
    <source>
        <dbReference type="PDB" id="5YSQ"/>
    </source>
</evidence>
<dbReference type="PDBsum" id="1VK4"/>
<dbReference type="InterPro" id="IPR011611">
    <property type="entry name" value="PfkB_dom"/>
</dbReference>